<organism evidence="9 10">
    <name type="scientific">Phialocephala subalpina</name>
    <dbReference type="NCBI Taxonomy" id="576137"/>
    <lineage>
        <taxon>Eukaryota</taxon>
        <taxon>Fungi</taxon>
        <taxon>Dikarya</taxon>
        <taxon>Ascomycota</taxon>
        <taxon>Pezizomycotina</taxon>
        <taxon>Leotiomycetes</taxon>
        <taxon>Helotiales</taxon>
        <taxon>Mollisiaceae</taxon>
        <taxon>Phialocephala</taxon>
        <taxon>Phialocephala fortinii species complex</taxon>
    </lineage>
</organism>
<accession>A0A1L7XL66</accession>
<feature type="compositionally biased region" description="Polar residues" evidence="6">
    <location>
        <begin position="310"/>
        <end position="322"/>
    </location>
</feature>
<sequence>MATTSTYPEGTQFWQTADYKGNLLRDMNASLIAISTIILGTRLYVRLVMTKTFGLDDIFATLAWAVICSQSGMDIVEVKNGSGAHLELIPLPLILKFFELLATQNLLYFWSVGLMRLAVVAFLPRLGKDKLYLYLIYATAAIIVVQTNFAFWYKLCECRPIKDLWKPPFAEGLNCVSAKANDNMMVSHAVIGIIMDVVLMALPIWMIWKNMIFTKKAIQVVLIFSVGIFVILTGIIRLWYIKTLVFAIDPVNRTYKMATIGVWTDLEGHVGLWVGCFPAMQPVLRTVSYKLGLRSKLLSYGATPAKNTNGVSASNKGVQRSTHGYMRSGNGVDRAGTDTDADSQKAIIASDYNFELGQIRKQTDVEVKVEESHPERKGSRQESWADV</sequence>
<protein>
    <submittedName>
        <fullName evidence="9">Related to integral membrane protein</fullName>
    </submittedName>
</protein>
<gene>
    <name evidence="9" type="ORF">PAC_15682</name>
</gene>
<dbReference type="PANTHER" id="PTHR33048">
    <property type="entry name" value="PTH11-LIKE INTEGRAL MEMBRANE PROTEIN (AFU_ORTHOLOGUE AFUA_5G11245)"/>
    <property type="match status" value="1"/>
</dbReference>
<evidence type="ECO:0000256" key="5">
    <source>
        <dbReference type="ARBA" id="ARBA00038359"/>
    </source>
</evidence>
<feature type="transmembrane region" description="Helical" evidence="7">
    <location>
        <begin position="186"/>
        <end position="208"/>
    </location>
</feature>
<keyword evidence="2 7" id="KW-0812">Transmembrane</keyword>
<feature type="region of interest" description="Disordered" evidence="6">
    <location>
        <begin position="310"/>
        <end position="335"/>
    </location>
</feature>
<evidence type="ECO:0000256" key="6">
    <source>
        <dbReference type="SAM" id="MobiDB-lite"/>
    </source>
</evidence>
<evidence type="ECO:0000313" key="9">
    <source>
        <dbReference type="EMBL" id="CZR65782.1"/>
    </source>
</evidence>
<keyword evidence="3 7" id="KW-1133">Transmembrane helix</keyword>
<evidence type="ECO:0000256" key="4">
    <source>
        <dbReference type="ARBA" id="ARBA00023136"/>
    </source>
</evidence>
<dbReference type="OrthoDB" id="5413793at2759"/>
<feature type="transmembrane region" description="Helical" evidence="7">
    <location>
        <begin position="106"/>
        <end position="124"/>
    </location>
</feature>
<feature type="transmembrane region" description="Helical" evidence="7">
    <location>
        <begin position="27"/>
        <end position="45"/>
    </location>
</feature>
<evidence type="ECO:0000256" key="7">
    <source>
        <dbReference type="SAM" id="Phobius"/>
    </source>
</evidence>
<dbReference type="Pfam" id="PF20684">
    <property type="entry name" value="Fung_rhodopsin"/>
    <property type="match status" value="1"/>
</dbReference>
<feature type="compositionally biased region" description="Basic and acidic residues" evidence="6">
    <location>
        <begin position="364"/>
        <end position="380"/>
    </location>
</feature>
<reference evidence="9 10" key="1">
    <citation type="submission" date="2016-03" db="EMBL/GenBank/DDBJ databases">
        <authorList>
            <person name="Ploux O."/>
        </authorList>
    </citation>
    <scope>NUCLEOTIDE SEQUENCE [LARGE SCALE GENOMIC DNA]</scope>
    <source>
        <strain evidence="9 10">UAMH 11012</strain>
    </source>
</reference>
<feature type="transmembrane region" description="Helical" evidence="7">
    <location>
        <begin position="220"/>
        <end position="240"/>
    </location>
</feature>
<keyword evidence="10" id="KW-1185">Reference proteome</keyword>
<feature type="region of interest" description="Disordered" evidence="6">
    <location>
        <begin position="364"/>
        <end position="387"/>
    </location>
</feature>
<comment type="subcellular location">
    <subcellularLocation>
        <location evidence="1">Membrane</location>
        <topology evidence="1">Multi-pass membrane protein</topology>
    </subcellularLocation>
</comment>
<feature type="domain" description="Rhodopsin" evidence="8">
    <location>
        <begin position="42"/>
        <end position="285"/>
    </location>
</feature>
<dbReference type="InterPro" id="IPR052337">
    <property type="entry name" value="SAT4-like"/>
</dbReference>
<proteinExistence type="inferred from homology"/>
<dbReference type="Proteomes" id="UP000184330">
    <property type="component" value="Unassembled WGS sequence"/>
</dbReference>
<dbReference type="GO" id="GO:0016020">
    <property type="term" value="C:membrane"/>
    <property type="evidence" value="ECO:0007669"/>
    <property type="project" value="UniProtKB-SubCell"/>
</dbReference>
<evidence type="ECO:0000256" key="2">
    <source>
        <dbReference type="ARBA" id="ARBA00022692"/>
    </source>
</evidence>
<evidence type="ECO:0000259" key="8">
    <source>
        <dbReference type="Pfam" id="PF20684"/>
    </source>
</evidence>
<dbReference type="EMBL" id="FJOG01000033">
    <property type="protein sequence ID" value="CZR65782.1"/>
    <property type="molecule type" value="Genomic_DNA"/>
</dbReference>
<dbReference type="PANTHER" id="PTHR33048:SF47">
    <property type="entry name" value="INTEGRAL MEMBRANE PROTEIN-RELATED"/>
    <property type="match status" value="1"/>
</dbReference>
<evidence type="ECO:0000256" key="1">
    <source>
        <dbReference type="ARBA" id="ARBA00004141"/>
    </source>
</evidence>
<evidence type="ECO:0000313" key="10">
    <source>
        <dbReference type="Proteomes" id="UP000184330"/>
    </source>
</evidence>
<feature type="transmembrane region" description="Helical" evidence="7">
    <location>
        <begin position="131"/>
        <end position="153"/>
    </location>
</feature>
<dbReference type="AlphaFoldDB" id="A0A1L7XL66"/>
<dbReference type="InterPro" id="IPR049326">
    <property type="entry name" value="Rhodopsin_dom_fungi"/>
</dbReference>
<keyword evidence="4 7" id="KW-0472">Membrane</keyword>
<comment type="similarity">
    <text evidence="5">Belongs to the SAT4 family.</text>
</comment>
<evidence type="ECO:0000256" key="3">
    <source>
        <dbReference type="ARBA" id="ARBA00022989"/>
    </source>
</evidence>
<name>A0A1L7XL66_9HELO</name>